<name>A0A8J8NQJ4_HALGN</name>
<gene>
    <name evidence="1" type="ORF">FGO68_gene353</name>
</gene>
<dbReference type="AlphaFoldDB" id="A0A8J8NQJ4"/>
<accession>A0A8J8NQJ4</accession>
<proteinExistence type="predicted"/>
<organism evidence="1 2">
    <name type="scientific">Halteria grandinella</name>
    <dbReference type="NCBI Taxonomy" id="5974"/>
    <lineage>
        <taxon>Eukaryota</taxon>
        <taxon>Sar</taxon>
        <taxon>Alveolata</taxon>
        <taxon>Ciliophora</taxon>
        <taxon>Intramacronucleata</taxon>
        <taxon>Spirotrichea</taxon>
        <taxon>Stichotrichia</taxon>
        <taxon>Sporadotrichida</taxon>
        <taxon>Halteriidae</taxon>
        <taxon>Halteria</taxon>
    </lineage>
</organism>
<keyword evidence="2" id="KW-1185">Reference proteome</keyword>
<dbReference type="Proteomes" id="UP000785679">
    <property type="component" value="Unassembled WGS sequence"/>
</dbReference>
<comment type="caution">
    <text evidence="1">The sequence shown here is derived from an EMBL/GenBank/DDBJ whole genome shotgun (WGS) entry which is preliminary data.</text>
</comment>
<sequence length="201" mass="23293">MGLHEIPEKSQLIGSNRLRRLLTAKNNICYQYLNSCFSSDHQRSKYLPNLIQHQVKQGAKVQDERAKQSLEGDKDKPIIHQCEEMKEYFEFLKQNERQCLNPITAAQSNAIHEQNLIQKYCPQYEDVNVKEAKNFKESHHNFNYASCLSSTQEEMNESINMETLEEIPIEGSPKHTDYTVKFRVGNFPQSAKSPSGRTLLE</sequence>
<protein>
    <submittedName>
        <fullName evidence="1">Uncharacterized protein</fullName>
    </submittedName>
</protein>
<evidence type="ECO:0000313" key="2">
    <source>
        <dbReference type="Proteomes" id="UP000785679"/>
    </source>
</evidence>
<dbReference type="EMBL" id="RRYP01009176">
    <property type="protein sequence ID" value="TNV79243.1"/>
    <property type="molecule type" value="Genomic_DNA"/>
</dbReference>
<evidence type="ECO:0000313" key="1">
    <source>
        <dbReference type="EMBL" id="TNV79243.1"/>
    </source>
</evidence>
<reference evidence="1" key="1">
    <citation type="submission" date="2019-06" db="EMBL/GenBank/DDBJ databases">
        <authorList>
            <person name="Zheng W."/>
        </authorList>
    </citation>
    <scope>NUCLEOTIDE SEQUENCE</scope>
    <source>
        <strain evidence="1">QDHG01</strain>
    </source>
</reference>